<dbReference type="OrthoDB" id="3648309at2759"/>
<proteinExistence type="inferred from homology"/>
<evidence type="ECO:0000256" key="5">
    <source>
        <dbReference type="ARBA" id="ARBA00012584"/>
    </source>
</evidence>
<keyword evidence="8" id="KW-0963">Cytoplasm</keyword>
<dbReference type="CTD" id="79693"/>
<evidence type="ECO:0000256" key="1">
    <source>
        <dbReference type="ARBA" id="ARBA00004173"/>
    </source>
</evidence>
<dbReference type="Gene3D" id="3.90.870.10">
    <property type="entry name" value="DHBP synthase"/>
    <property type="match status" value="1"/>
</dbReference>
<name>A0A7M7TGZ7_STRPU</name>
<dbReference type="InterPro" id="IPR006070">
    <property type="entry name" value="Sua5-like_dom"/>
</dbReference>
<evidence type="ECO:0000256" key="15">
    <source>
        <dbReference type="ARBA" id="ARBA00063146"/>
    </source>
</evidence>
<evidence type="ECO:0000256" key="7">
    <source>
        <dbReference type="ARBA" id="ARBA00022475"/>
    </source>
</evidence>
<evidence type="ECO:0000256" key="3">
    <source>
        <dbReference type="ARBA" id="ARBA00004496"/>
    </source>
</evidence>
<dbReference type="InterPro" id="IPR017945">
    <property type="entry name" value="DHBP_synth_RibB-like_a/b_dom"/>
</dbReference>
<dbReference type="EC" id="2.7.7.87" evidence="5"/>
<evidence type="ECO:0000259" key="16">
    <source>
        <dbReference type="PROSITE" id="PS51163"/>
    </source>
</evidence>
<dbReference type="AlphaFoldDB" id="A0A7M7TGZ7"/>
<dbReference type="RefSeq" id="XP_793502.2">
    <property type="nucleotide sequence ID" value="XM_788409.5"/>
</dbReference>
<keyword evidence="9" id="KW-0808">Transferase</keyword>
<dbReference type="PANTHER" id="PTHR17490">
    <property type="entry name" value="SUA5"/>
    <property type="match status" value="1"/>
</dbReference>
<dbReference type="GO" id="GO:0003725">
    <property type="term" value="F:double-stranded RNA binding"/>
    <property type="evidence" value="ECO:0007669"/>
    <property type="project" value="InterPro"/>
</dbReference>
<dbReference type="InParanoid" id="A0A7M7TGZ7"/>
<dbReference type="GO" id="GO:0000049">
    <property type="term" value="F:tRNA binding"/>
    <property type="evidence" value="ECO:0000318"/>
    <property type="project" value="GO_Central"/>
</dbReference>
<dbReference type="GO" id="GO:0005737">
    <property type="term" value="C:cytoplasm"/>
    <property type="evidence" value="ECO:0000318"/>
    <property type="project" value="GO_Central"/>
</dbReference>
<dbReference type="PROSITE" id="PS51163">
    <property type="entry name" value="YRDC"/>
    <property type="match status" value="1"/>
</dbReference>
<evidence type="ECO:0000313" key="18">
    <source>
        <dbReference type="Proteomes" id="UP000007110"/>
    </source>
</evidence>
<dbReference type="InterPro" id="IPR050156">
    <property type="entry name" value="TC-AMP_synthase_SUA5"/>
</dbReference>
<dbReference type="FunFam" id="3.90.870.10:FF:000007">
    <property type="entry name" value="YrdC N6-threonylcarbamoyltransferase domain containing"/>
    <property type="match status" value="1"/>
</dbReference>
<evidence type="ECO:0000256" key="9">
    <source>
        <dbReference type="ARBA" id="ARBA00022679"/>
    </source>
</evidence>
<reference evidence="18" key="1">
    <citation type="submission" date="2015-02" db="EMBL/GenBank/DDBJ databases">
        <title>Genome sequencing for Strongylocentrotus purpuratus.</title>
        <authorList>
            <person name="Murali S."/>
            <person name="Liu Y."/>
            <person name="Vee V."/>
            <person name="English A."/>
            <person name="Wang M."/>
            <person name="Skinner E."/>
            <person name="Han Y."/>
            <person name="Muzny D.M."/>
            <person name="Worley K.C."/>
            <person name="Gibbs R.A."/>
        </authorList>
    </citation>
    <scope>NUCLEOTIDE SEQUENCE</scope>
</reference>
<keyword evidence="18" id="KW-1185">Reference proteome</keyword>
<evidence type="ECO:0000256" key="10">
    <source>
        <dbReference type="ARBA" id="ARBA00022946"/>
    </source>
</evidence>
<dbReference type="KEGG" id="spu:588740"/>
<keyword evidence="7" id="KW-1003">Cell membrane</keyword>
<comment type="similarity">
    <text evidence="4">Belongs to the SUA5 family.</text>
</comment>
<comment type="subunit">
    <text evidence="15">Interacts with RSC1A1.</text>
</comment>
<feature type="domain" description="YrdC-like" evidence="16">
    <location>
        <begin position="39"/>
        <end position="227"/>
    </location>
</feature>
<dbReference type="GO" id="GO:0016779">
    <property type="term" value="F:nucleotidyltransferase activity"/>
    <property type="evidence" value="ECO:0000318"/>
    <property type="project" value="GO_Central"/>
</dbReference>
<dbReference type="GO" id="GO:0006450">
    <property type="term" value="P:regulation of translational fidelity"/>
    <property type="evidence" value="ECO:0000318"/>
    <property type="project" value="GO_Central"/>
</dbReference>
<evidence type="ECO:0000256" key="8">
    <source>
        <dbReference type="ARBA" id="ARBA00022490"/>
    </source>
</evidence>
<evidence type="ECO:0000256" key="4">
    <source>
        <dbReference type="ARBA" id="ARBA00007663"/>
    </source>
</evidence>
<dbReference type="EnsemblMetazoa" id="XM_788409">
    <property type="protein sequence ID" value="XP_793502"/>
    <property type="gene ID" value="LOC588740"/>
</dbReference>
<dbReference type="GO" id="GO:0005739">
    <property type="term" value="C:mitochondrion"/>
    <property type="evidence" value="ECO:0007669"/>
    <property type="project" value="UniProtKB-SubCell"/>
</dbReference>
<dbReference type="OMA" id="YALGCQI"/>
<evidence type="ECO:0000313" key="17">
    <source>
        <dbReference type="EnsemblMetazoa" id="XP_793502"/>
    </source>
</evidence>
<comment type="subcellular location">
    <subcellularLocation>
        <location evidence="2">Cell membrane</location>
        <topology evidence="2">Peripheral membrane protein</topology>
    </subcellularLocation>
    <subcellularLocation>
        <location evidence="3">Cytoplasm</location>
    </subcellularLocation>
    <subcellularLocation>
        <location evidence="1">Mitochondrion</location>
    </subcellularLocation>
</comment>
<evidence type="ECO:0000256" key="12">
    <source>
        <dbReference type="ARBA" id="ARBA00023136"/>
    </source>
</evidence>
<evidence type="ECO:0000256" key="2">
    <source>
        <dbReference type="ARBA" id="ARBA00004202"/>
    </source>
</evidence>
<dbReference type="GO" id="GO:0005886">
    <property type="term" value="C:plasma membrane"/>
    <property type="evidence" value="ECO:0007669"/>
    <property type="project" value="UniProtKB-SubCell"/>
</dbReference>
<evidence type="ECO:0000256" key="13">
    <source>
        <dbReference type="ARBA" id="ARBA00048366"/>
    </source>
</evidence>
<keyword evidence="11" id="KW-0496">Mitochondrion</keyword>
<accession>A0A7M7TGZ7</accession>
<dbReference type="SUPFAM" id="SSF55821">
    <property type="entry name" value="YrdC/RibB"/>
    <property type="match status" value="1"/>
</dbReference>
<sequence length="246" mass="26853">MISCRIWKSLCRSLSGNVTEIWKNMANVVQLGSNSDCLGGVVALAANSLMSGNVISVPTDTIYGLAALAQSAEAVEKLYEVKGRNGNKPIAICINCIEDIHRWGYVTVSDDILRDLLPGPVTVLFRRRSELNPEFNPSSELIGLRIPEYPFIQQLAAAVGEPIALTSANPSAQRSTLSVKEFEDLWSKIDLVFDGGVLSDSEESRQGSTVVDLSVMGRFSIIRPGSAQEKTVKILNGKYHLKEKTR</sequence>
<keyword evidence="12" id="KW-0472">Membrane</keyword>
<organism evidence="17 18">
    <name type="scientific">Strongylocentrotus purpuratus</name>
    <name type="common">Purple sea urchin</name>
    <dbReference type="NCBI Taxonomy" id="7668"/>
    <lineage>
        <taxon>Eukaryota</taxon>
        <taxon>Metazoa</taxon>
        <taxon>Echinodermata</taxon>
        <taxon>Eleutherozoa</taxon>
        <taxon>Echinozoa</taxon>
        <taxon>Echinoidea</taxon>
        <taxon>Euechinoidea</taxon>
        <taxon>Echinacea</taxon>
        <taxon>Camarodonta</taxon>
        <taxon>Echinidea</taxon>
        <taxon>Strongylocentrotidae</taxon>
        <taxon>Strongylocentrotus</taxon>
    </lineage>
</organism>
<reference evidence="17" key="2">
    <citation type="submission" date="2021-01" db="UniProtKB">
        <authorList>
            <consortium name="EnsemblMetazoa"/>
        </authorList>
    </citation>
    <scope>IDENTIFICATION</scope>
</reference>
<comment type="catalytic activity">
    <reaction evidence="13">
        <text>L-threonine + hydrogencarbonate + ATP = L-threonylcarbamoyladenylate + diphosphate + H2O</text>
        <dbReference type="Rhea" id="RHEA:36407"/>
        <dbReference type="ChEBI" id="CHEBI:15377"/>
        <dbReference type="ChEBI" id="CHEBI:17544"/>
        <dbReference type="ChEBI" id="CHEBI:30616"/>
        <dbReference type="ChEBI" id="CHEBI:33019"/>
        <dbReference type="ChEBI" id="CHEBI:57926"/>
        <dbReference type="ChEBI" id="CHEBI:73682"/>
        <dbReference type="EC" id="2.7.7.87"/>
    </reaction>
</comment>
<evidence type="ECO:0000256" key="6">
    <source>
        <dbReference type="ARBA" id="ARBA00015492"/>
    </source>
</evidence>
<dbReference type="GeneID" id="588740"/>
<dbReference type="GO" id="GO:0061710">
    <property type="term" value="F:L-threonylcarbamoyladenylate synthase"/>
    <property type="evidence" value="ECO:0007669"/>
    <property type="project" value="UniProtKB-EC"/>
</dbReference>
<dbReference type="Proteomes" id="UP000007110">
    <property type="component" value="Unassembled WGS sequence"/>
</dbReference>
<keyword evidence="10" id="KW-0809">Transit peptide</keyword>
<dbReference type="PANTHER" id="PTHR17490:SF10">
    <property type="entry name" value="THREONYLCARBAMOYL-AMP SYNTHASE"/>
    <property type="match status" value="1"/>
</dbReference>
<protein>
    <recommendedName>
        <fullName evidence="6">Threonylcarbamoyl-AMP synthase</fullName>
        <ecNumber evidence="5">2.7.7.87</ecNumber>
    </recommendedName>
</protein>
<evidence type="ECO:0000256" key="14">
    <source>
        <dbReference type="ARBA" id="ARBA00058524"/>
    </source>
</evidence>
<evidence type="ECO:0000256" key="11">
    <source>
        <dbReference type="ARBA" id="ARBA00023128"/>
    </source>
</evidence>
<dbReference type="Pfam" id="PF01300">
    <property type="entry name" value="Sua5_yciO_yrdC"/>
    <property type="match status" value="1"/>
</dbReference>
<comment type="function">
    <text evidence="14">Cytoplasmic and mitochondrial threonylcarbamoyl-AMP synthase required for the formation of a threonylcarbamoyl group on adenosine at position 37 (t(6)A37) in tRNAs that read codons beginning with adenine. Catalyzes the conversion of L-threonine, HCO(3)(-)/CO(2) and ATP to give threonylcarbamoyl-AMP (TC-AMP) as the acyladenylate intermediate, with the release of diphosphate. Participates in t(6)A37 formation in cytoplasmic and mitochondrial tRNAs. May regulate the activity of some transporters.</text>
</comment>
<dbReference type="NCBIfam" id="TIGR00057">
    <property type="entry name" value="L-threonylcarbamoyladenylate synthase"/>
    <property type="match status" value="1"/>
</dbReference>